<protein>
    <submittedName>
        <fullName evidence="2">HD-GYP domain-containing protein</fullName>
    </submittedName>
</protein>
<accession>A0A7T0C2A8</accession>
<organism evidence="2 3">
    <name type="scientific">Candidatus Nitrohelix vancouverensis</name>
    <dbReference type="NCBI Taxonomy" id="2705534"/>
    <lineage>
        <taxon>Bacteria</taxon>
        <taxon>Pseudomonadati</taxon>
        <taxon>Nitrospinota/Tectimicrobiota group</taxon>
        <taxon>Nitrospinota</taxon>
        <taxon>Nitrospinia</taxon>
        <taxon>Nitrospinales</taxon>
        <taxon>Nitrospinaceae</taxon>
        <taxon>Candidatus Nitrohelix</taxon>
    </lineage>
</organism>
<dbReference type="CDD" id="cd00077">
    <property type="entry name" value="HDc"/>
    <property type="match status" value="1"/>
</dbReference>
<dbReference type="InterPro" id="IPR037522">
    <property type="entry name" value="HD_GYP_dom"/>
</dbReference>
<dbReference type="SUPFAM" id="SSF109604">
    <property type="entry name" value="HD-domain/PDEase-like"/>
    <property type="match status" value="1"/>
</dbReference>
<evidence type="ECO:0000259" key="1">
    <source>
        <dbReference type="PROSITE" id="PS51832"/>
    </source>
</evidence>
<name>A0A7T0C2A8_9BACT</name>
<dbReference type="PANTHER" id="PTHR43155:SF2">
    <property type="entry name" value="CYCLIC DI-GMP PHOSPHODIESTERASE PA4108"/>
    <property type="match status" value="1"/>
</dbReference>
<feature type="domain" description="HD-GYP" evidence="1">
    <location>
        <begin position="137"/>
        <end position="325"/>
    </location>
</feature>
<dbReference type="Proteomes" id="UP000594464">
    <property type="component" value="Chromosome"/>
</dbReference>
<dbReference type="InterPro" id="IPR003607">
    <property type="entry name" value="HD/PDEase_dom"/>
</dbReference>
<dbReference type="Gene3D" id="1.10.3210.10">
    <property type="entry name" value="Hypothetical protein af1432"/>
    <property type="match status" value="1"/>
</dbReference>
<evidence type="ECO:0000313" key="2">
    <source>
        <dbReference type="EMBL" id="QPJ65188.1"/>
    </source>
</evidence>
<dbReference type="EMBL" id="CP048620">
    <property type="protein sequence ID" value="QPJ65188.1"/>
    <property type="molecule type" value="Genomic_DNA"/>
</dbReference>
<dbReference type="AlphaFoldDB" id="A0A7T0C2A8"/>
<proteinExistence type="predicted"/>
<dbReference type="Pfam" id="PF13487">
    <property type="entry name" value="HD_5"/>
    <property type="match status" value="1"/>
</dbReference>
<reference evidence="3" key="1">
    <citation type="submission" date="2020-02" db="EMBL/GenBank/DDBJ databases">
        <title>Genomic and physiological characterization of two novel Nitrospinaceae genera.</title>
        <authorList>
            <person name="Mueller A.J."/>
            <person name="Jung M.-Y."/>
            <person name="Strachan C.R."/>
            <person name="Herbold C.W."/>
            <person name="Kirkegaard R.H."/>
            <person name="Daims H."/>
        </authorList>
    </citation>
    <scope>NUCLEOTIDE SEQUENCE [LARGE SCALE GENOMIC DNA]</scope>
</reference>
<gene>
    <name evidence="2" type="ORF">G3M78_07215</name>
</gene>
<dbReference type="SMART" id="SM00471">
    <property type="entry name" value="HDc"/>
    <property type="match status" value="1"/>
</dbReference>
<sequence>MSSEAKKDSRYREINIEFLVDGGSEPFDIFYRTSEFGKEKFMLFASSAPQHQDKVKRMLEQGDSDMELYIQEEDLFKYYQHATQSLKTLVSNPGVPLNKKTEKIYEVSKNVMQEFFEFHASDKILESSGEVMGMMEECMSTAGFGFKGIAAITSKDYYTHTHSVNVGLYCMTFAVKTKMPRDEIRALGLGGMLHDVGKTKIDTNIINKNGKLSDEEFEAMKVHAPLGMEILKEMDCYSGKVVRMAGQHHEKFVGGGYPQGMKGDEISLYARICKIMDVYDALTTRRSYKKAMRPFDTLALMTKQMAGDFDPKLMHLFIKHMGPDL</sequence>
<evidence type="ECO:0000313" key="3">
    <source>
        <dbReference type="Proteomes" id="UP000594464"/>
    </source>
</evidence>
<dbReference type="KEGG" id="nva:G3M78_07215"/>
<dbReference type="PROSITE" id="PS51832">
    <property type="entry name" value="HD_GYP"/>
    <property type="match status" value="1"/>
</dbReference>
<dbReference type="PANTHER" id="PTHR43155">
    <property type="entry name" value="CYCLIC DI-GMP PHOSPHODIESTERASE PA4108-RELATED"/>
    <property type="match status" value="1"/>
</dbReference>